<dbReference type="Gene3D" id="3.40.50.720">
    <property type="entry name" value="NAD(P)-binding Rossmann-like Domain"/>
    <property type="match status" value="1"/>
</dbReference>
<dbReference type="InterPro" id="IPR016040">
    <property type="entry name" value="NAD(P)-bd_dom"/>
</dbReference>
<evidence type="ECO:0000313" key="2">
    <source>
        <dbReference type="EMBL" id="RXH55453.1"/>
    </source>
</evidence>
<reference evidence="2 3" key="1">
    <citation type="submission" date="2018-11" db="EMBL/GenBank/DDBJ databases">
        <authorList>
            <person name="Mardanov A.V."/>
            <person name="Ravin N.V."/>
            <person name="Dedysh S.N."/>
        </authorList>
    </citation>
    <scope>NUCLEOTIDE SEQUENCE [LARGE SCALE GENOMIC DNA]</scope>
    <source>
        <strain evidence="2 3">AF10</strain>
    </source>
</reference>
<dbReference type="RefSeq" id="WP_128913110.1">
    <property type="nucleotide sequence ID" value="NZ_RDSM01000002.1"/>
</dbReference>
<dbReference type="InterPro" id="IPR036291">
    <property type="entry name" value="NAD(P)-bd_dom_sf"/>
</dbReference>
<evidence type="ECO:0000259" key="1">
    <source>
        <dbReference type="Pfam" id="PF13460"/>
    </source>
</evidence>
<dbReference type="Proteomes" id="UP000289437">
    <property type="component" value="Unassembled WGS sequence"/>
</dbReference>
<protein>
    <submittedName>
        <fullName evidence="2">Flavin reductase</fullName>
    </submittedName>
</protein>
<dbReference type="OrthoDB" id="9785372at2"/>
<proteinExistence type="predicted"/>
<comment type="caution">
    <text evidence="2">The sequence shown here is derived from an EMBL/GenBank/DDBJ whole genome shotgun (WGS) entry which is preliminary data.</text>
</comment>
<sequence length="213" mass="22468">MRILVIGATGGTGREIVLQALANGYQVNALALSAADATPLLPGADIIQGDALDGQAVAKALAGCDSVISALGTKLALLHKETLLSTATRVLIGEMHKKAIKRLLCITGIGAGDSHGHGGFLYDHIAQPLLLSSIYKDKDRQEDEIRKSGLDWTIVRPTNLTDDPATGNIRALTDLTDFHGGSIARADVAHFLITELEDRRWACQSPVITSGVA</sequence>
<feature type="domain" description="NAD(P)-binding" evidence="1">
    <location>
        <begin position="7"/>
        <end position="198"/>
    </location>
</feature>
<dbReference type="PANTHER" id="PTHR15020">
    <property type="entry name" value="FLAVIN REDUCTASE-RELATED"/>
    <property type="match status" value="1"/>
</dbReference>
<evidence type="ECO:0000313" key="3">
    <source>
        <dbReference type="Proteomes" id="UP000289437"/>
    </source>
</evidence>
<keyword evidence="3" id="KW-1185">Reference proteome</keyword>
<dbReference type="SUPFAM" id="SSF51735">
    <property type="entry name" value="NAD(P)-binding Rossmann-fold domains"/>
    <property type="match status" value="1"/>
</dbReference>
<dbReference type="CDD" id="cd05244">
    <property type="entry name" value="BVR-B_like_SDR_a"/>
    <property type="match status" value="1"/>
</dbReference>
<dbReference type="AlphaFoldDB" id="A0A4Q0SWI8"/>
<accession>A0A4Q0SWI8</accession>
<dbReference type="EMBL" id="RDSM01000002">
    <property type="protein sequence ID" value="RXH55453.1"/>
    <property type="molecule type" value="Genomic_DNA"/>
</dbReference>
<dbReference type="Pfam" id="PF13460">
    <property type="entry name" value="NAD_binding_10"/>
    <property type="match status" value="1"/>
</dbReference>
<reference evidence="3" key="2">
    <citation type="submission" date="2019-02" db="EMBL/GenBank/DDBJ databases">
        <title>Granulicella sibirica sp. nov., a psychrotolerant acidobacterium isolated from an organic soil layer in forested tundra, West Siberia.</title>
        <authorList>
            <person name="Oshkin I.Y."/>
            <person name="Kulichevskaya I.S."/>
            <person name="Rijpstra W.I.C."/>
            <person name="Sinninghe Damste J.S."/>
            <person name="Rakitin A.L."/>
            <person name="Ravin N.V."/>
            <person name="Dedysh S.N."/>
        </authorList>
    </citation>
    <scope>NUCLEOTIDE SEQUENCE [LARGE SCALE GENOMIC DNA]</scope>
    <source>
        <strain evidence="3">AF10</strain>
    </source>
</reference>
<name>A0A4Q0SWI8_9BACT</name>
<gene>
    <name evidence="2" type="ORF">GRAN_2310</name>
</gene>
<dbReference type="PANTHER" id="PTHR15020:SF50">
    <property type="entry name" value="UPF0659 PROTEIN YMR090W"/>
    <property type="match status" value="1"/>
</dbReference>
<organism evidence="2 3">
    <name type="scientific">Granulicella sibirica</name>
    <dbReference type="NCBI Taxonomy" id="2479048"/>
    <lineage>
        <taxon>Bacteria</taxon>
        <taxon>Pseudomonadati</taxon>
        <taxon>Acidobacteriota</taxon>
        <taxon>Terriglobia</taxon>
        <taxon>Terriglobales</taxon>
        <taxon>Acidobacteriaceae</taxon>
        <taxon>Granulicella</taxon>
    </lineage>
</organism>